<accession>A0A9W6LG01</accession>
<comment type="caution">
    <text evidence="1">The sequence shown here is derived from an EMBL/GenBank/DDBJ whole genome shotgun (WGS) entry which is preliminary data.</text>
</comment>
<keyword evidence="2" id="KW-1185">Reference proteome</keyword>
<name>A0A9W6LG01_9ACTN</name>
<dbReference type="AlphaFoldDB" id="A0A9W6LG01"/>
<dbReference type="Proteomes" id="UP001144313">
    <property type="component" value="Unassembled WGS sequence"/>
</dbReference>
<evidence type="ECO:0000313" key="2">
    <source>
        <dbReference type="Proteomes" id="UP001144313"/>
    </source>
</evidence>
<organism evidence="1 2">
    <name type="scientific">Glycomyces algeriensis</name>
    <dbReference type="NCBI Taxonomy" id="256037"/>
    <lineage>
        <taxon>Bacteria</taxon>
        <taxon>Bacillati</taxon>
        <taxon>Actinomycetota</taxon>
        <taxon>Actinomycetes</taxon>
        <taxon>Glycomycetales</taxon>
        <taxon>Glycomycetaceae</taxon>
        <taxon>Glycomyces</taxon>
    </lineage>
</organism>
<dbReference type="EMBL" id="BSDT01000001">
    <property type="protein sequence ID" value="GLI41131.1"/>
    <property type="molecule type" value="Genomic_DNA"/>
</dbReference>
<evidence type="ECO:0000313" key="1">
    <source>
        <dbReference type="EMBL" id="GLI41131.1"/>
    </source>
</evidence>
<protein>
    <submittedName>
        <fullName evidence="1">Uncharacterized protein</fullName>
    </submittedName>
</protein>
<proteinExistence type="predicted"/>
<reference evidence="1" key="1">
    <citation type="submission" date="2022-12" db="EMBL/GenBank/DDBJ databases">
        <title>Reference genome sequencing for broad-spectrum identification of bacterial and archaeal isolates by mass spectrometry.</title>
        <authorList>
            <person name="Sekiguchi Y."/>
            <person name="Tourlousse D.M."/>
        </authorList>
    </citation>
    <scope>NUCLEOTIDE SEQUENCE</scope>
    <source>
        <strain evidence="1">LLR39Z86</strain>
    </source>
</reference>
<gene>
    <name evidence="1" type="ORF">GALLR39Z86_09810</name>
</gene>
<sequence>MPDSYGEGSQFAADLGELYEVATKGLRPLSNEYSRFSSKIEEATQYDLDQPPTGGAVSRGQSALQSGRALTSLRDDIQFAFARSCENVESAAVTLIEVANTYAAVDEETQSDFDAYLADNELAGPMMAPPKAPVYPDSRNQVRPQA</sequence>